<evidence type="ECO:0000256" key="1">
    <source>
        <dbReference type="SAM" id="MobiDB-lite"/>
    </source>
</evidence>
<feature type="compositionally biased region" description="Polar residues" evidence="1">
    <location>
        <begin position="368"/>
        <end position="383"/>
    </location>
</feature>
<feature type="region of interest" description="Disordered" evidence="1">
    <location>
        <begin position="94"/>
        <end position="116"/>
    </location>
</feature>
<reference evidence="2" key="1">
    <citation type="journal article" date="2023" name="Mol. Biol. Evol.">
        <title>Third-Generation Sequencing Reveals the Adaptive Role of the Epigenome in Three Deep-Sea Polychaetes.</title>
        <authorList>
            <person name="Perez M."/>
            <person name="Aroh O."/>
            <person name="Sun Y."/>
            <person name="Lan Y."/>
            <person name="Juniper S.K."/>
            <person name="Young C.R."/>
            <person name="Angers B."/>
            <person name="Qian P.Y."/>
        </authorList>
    </citation>
    <scope>NUCLEOTIDE SEQUENCE</scope>
    <source>
        <strain evidence="2">R07B-5</strain>
    </source>
</reference>
<gene>
    <name evidence="2" type="ORF">NP493_703g02031</name>
</gene>
<dbReference type="Proteomes" id="UP001209878">
    <property type="component" value="Unassembled WGS sequence"/>
</dbReference>
<evidence type="ECO:0008006" key="4">
    <source>
        <dbReference type="Google" id="ProtNLM"/>
    </source>
</evidence>
<feature type="region of interest" description="Disordered" evidence="1">
    <location>
        <begin position="309"/>
        <end position="330"/>
    </location>
</feature>
<proteinExistence type="predicted"/>
<protein>
    <recommendedName>
        <fullName evidence="4">C3H1-type domain-containing protein</fullName>
    </recommendedName>
</protein>
<comment type="caution">
    <text evidence="2">The sequence shown here is derived from an EMBL/GenBank/DDBJ whole genome shotgun (WGS) entry which is preliminary data.</text>
</comment>
<sequence>MTDTEVVAEGELREWATAHNITSKTVDLLVKDGFTSMDALELLDKEDLSQSKIPRGQQKLLLKSLQPRQATEAEQTTDQTAEVTEATTVAAATCEDGATAPARDQAAGTGPASETERDVYTQLMCEHLRTMQGATATTPTPQPVAGRGHTRAATVTASRFEHCATMPGLWQDPQVHLVSSATGRSCNVHYDVVDFIAKDTVEEEVVAGTQEGRQIIVKSGVKPKLEAITLSQWSIANLAIMYRLLGEGKLGDEGVIDYLSYSTKIYQLTQKYENVSVYFYDREYRKLQASHNFRWGTDIPHLHTMQLTPRAPRNNARPPPNHVRSGQRPGPVTVDGRAICKMLNTSRGCSYVDCKFVHACSFKGCTQTHPATSHHQGPGQTTAVLGRKFRQ</sequence>
<dbReference type="SUPFAM" id="SSF47769">
    <property type="entry name" value="SAM/Pointed domain"/>
    <property type="match status" value="1"/>
</dbReference>
<name>A0AAD9KSD1_RIDPI</name>
<dbReference type="AlphaFoldDB" id="A0AAD9KSD1"/>
<evidence type="ECO:0000313" key="3">
    <source>
        <dbReference type="Proteomes" id="UP001209878"/>
    </source>
</evidence>
<dbReference type="EMBL" id="JAODUO010000703">
    <property type="protein sequence ID" value="KAK2175843.1"/>
    <property type="molecule type" value="Genomic_DNA"/>
</dbReference>
<keyword evidence="3" id="KW-1185">Reference proteome</keyword>
<dbReference type="InterPro" id="IPR013761">
    <property type="entry name" value="SAM/pointed_sf"/>
</dbReference>
<dbReference type="Gene3D" id="1.10.150.50">
    <property type="entry name" value="Transcription Factor, Ets-1"/>
    <property type="match status" value="1"/>
</dbReference>
<organism evidence="2 3">
    <name type="scientific">Ridgeia piscesae</name>
    <name type="common">Tubeworm</name>
    <dbReference type="NCBI Taxonomy" id="27915"/>
    <lineage>
        <taxon>Eukaryota</taxon>
        <taxon>Metazoa</taxon>
        <taxon>Spiralia</taxon>
        <taxon>Lophotrochozoa</taxon>
        <taxon>Annelida</taxon>
        <taxon>Polychaeta</taxon>
        <taxon>Sedentaria</taxon>
        <taxon>Canalipalpata</taxon>
        <taxon>Sabellida</taxon>
        <taxon>Siboglinidae</taxon>
        <taxon>Ridgeia</taxon>
    </lineage>
</organism>
<accession>A0AAD9KSD1</accession>
<feature type="region of interest" description="Disordered" evidence="1">
    <location>
        <begin position="368"/>
        <end position="391"/>
    </location>
</feature>
<evidence type="ECO:0000313" key="2">
    <source>
        <dbReference type="EMBL" id="KAK2175843.1"/>
    </source>
</evidence>